<proteinExistence type="predicted"/>
<evidence type="ECO:0000313" key="2">
    <source>
        <dbReference type="EMBL" id="JAP57780.1"/>
    </source>
</evidence>
<feature type="region of interest" description="Disordered" evidence="1">
    <location>
        <begin position="159"/>
        <end position="180"/>
    </location>
</feature>
<protein>
    <submittedName>
        <fullName evidence="2">Uncharacterized protein</fullName>
    </submittedName>
</protein>
<name>A0A0X3Q2R2_SCHSO</name>
<dbReference type="EMBL" id="GEEE01005445">
    <property type="protein sequence ID" value="JAP57780.1"/>
    <property type="molecule type" value="Transcribed_RNA"/>
</dbReference>
<gene>
    <name evidence="2" type="ORF">TR162587</name>
</gene>
<dbReference type="AlphaFoldDB" id="A0A0X3Q2R2"/>
<accession>A0A0X3Q2R2</accession>
<organism evidence="2">
    <name type="scientific">Schistocephalus solidus</name>
    <name type="common">Tapeworm</name>
    <dbReference type="NCBI Taxonomy" id="70667"/>
    <lineage>
        <taxon>Eukaryota</taxon>
        <taxon>Metazoa</taxon>
        <taxon>Spiralia</taxon>
        <taxon>Lophotrochozoa</taxon>
        <taxon>Platyhelminthes</taxon>
        <taxon>Cestoda</taxon>
        <taxon>Eucestoda</taxon>
        <taxon>Diphyllobothriidea</taxon>
        <taxon>Diphyllobothriidae</taxon>
        <taxon>Schistocephalus</taxon>
    </lineage>
</organism>
<reference evidence="2" key="1">
    <citation type="submission" date="2016-01" db="EMBL/GenBank/DDBJ databases">
        <title>Reference transcriptome for the parasite Schistocephalus solidus: insights into the molecular evolution of parasitism.</title>
        <authorList>
            <person name="Hebert F.O."/>
            <person name="Grambauer S."/>
            <person name="Barber I."/>
            <person name="Landry C.R."/>
            <person name="Aubin-Horth N."/>
        </authorList>
    </citation>
    <scope>NUCLEOTIDE SEQUENCE</scope>
</reference>
<evidence type="ECO:0000256" key="1">
    <source>
        <dbReference type="SAM" id="MobiDB-lite"/>
    </source>
</evidence>
<sequence length="536" mass="58585">MMSSTLYVTQIQPKYHEERSLFACNFKDRLDSPNVDVFDAFATALSESKCETLSRADISKILNPLELDAPLVDYLVAHGAISAEMAKELLRWECFSERETSKIETLLDCLEIFDKSVQNIANDAHVVVQNPKLILLINALRSTGQHALASRLDSGPRILPSRFTTSPGTTDADYDPAEDVGSLGDARGSVRRRGQLRLWLQVAAIKVNPARYEELILPPTGAATLNADSRPRRGRWKAPGLSEDLEPVKQILQTSHGTSYWINLESIHRVLQSSSYRSLAVSGRKQSSHDQCPSLPKPTTKALHCFGFFLCGFRKRRSKCATDRIRASPCPPKAPHDYRLPSYALPLSTPYVGSAETKGISTGNDTKEVTNLERLRRAKLTLLDEKSHQLFSLLADPSSSLHDALVKFLEQTSGVLVLGCRAERAPFTNNTASNQYIPASSLQPTAPAFAVTIVATQREAVKRLFSSVTIEPGSGGEDNTNCSGADALPPVSQLSAALEAVLTKAGALESCDLQALRLGVGLQTEEIRSALSELME</sequence>